<name>A0A3B0T2L8_9ZZZZ</name>
<protein>
    <submittedName>
        <fullName evidence="3">Cytochrome c-type biogenesis protein CcdA (DsbD analog)</fullName>
    </submittedName>
</protein>
<dbReference type="AlphaFoldDB" id="A0A3B0T2L8"/>
<feature type="transmembrane region" description="Helical" evidence="2">
    <location>
        <begin position="200"/>
        <end position="218"/>
    </location>
</feature>
<sequence>PITLGLGILTRGLLRYHGATYIIGGLLMLVLAGLALSGRGWTLPIMRGSPDIQRTDSGGVFVLGVFSGAASACCAPVLAGVLTLSAVAPTLIQGVGIGLAYVFGMVFPLVVLALAWDRLGPKGRDQLRGKQRHIRLAGRTMTVTTLDLVAAAMFSVMGVALVVIGITGTTLAPTAQVTIGMWLQDRLVPFVGWLEPVPDWVIGVVLVGMAAAAVAISGRRRKIESDSESSPDGSCHDEQEEPTETVGKGDHDCH</sequence>
<feature type="transmembrane region" description="Helical" evidence="2">
    <location>
        <begin position="136"/>
        <end position="166"/>
    </location>
</feature>
<organism evidence="3">
    <name type="scientific">hydrothermal vent metagenome</name>
    <dbReference type="NCBI Taxonomy" id="652676"/>
    <lineage>
        <taxon>unclassified sequences</taxon>
        <taxon>metagenomes</taxon>
        <taxon>ecological metagenomes</taxon>
    </lineage>
</organism>
<keyword evidence="2" id="KW-1133">Transmembrane helix</keyword>
<gene>
    <name evidence="3" type="ORF">MNBD_ACTINO01-866</name>
</gene>
<evidence type="ECO:0000256" key="2">
    <source>
        <dbReference type="SAM" id="Phobius"/>
    </source>
</evidence>
<feature type="transmembrane region" description="Helical" evidence="2">
    <location>
        <begin position="19"/>
        <end position="37"/>
    </location>
</feature>
<keyword evidence="2" id="KW-0812">Transmembrane</keyword>
<feature type="transmembrane region" description="Helical" evidence="2">
    <location>
        <begin position="91"/>
        <end position="116"/>
    </location>
</feature>
<keyword evidence="2" id="KW-0472">Membrane</keyword>
<feature type="transmembrane region" description="Helical" evidence="2">
    <location>
        <begin position="58"/>
        <end position="79"/>
    </location>
</feature>
<feature type="non-terminal residue" evidence="3">
    <location>
        <position position="1"/>
    </location>
</feature>
<dbReference type="EMBL" id="UOEI01000535">
    <property type="protein sequence ID" value="VAW07587.1"/>
    <property type="molecule type" value="Genomic_DNA"/>
</dbReference>
<evidence type="ECO:0000313" key="3">
    <source>
        <dbReference type="EMBL" id="VAW07587.1"/>
    </source>
</evidence>
<evidence type="ECO:0000256" key="1">
    <source>
        <dbReference type="SAM" id="MobiDB-lite"/>
    </source>
</evidence>
<proteinExistence type="predicted"/>
<accession>A0A3B0T2L8</accession>
<reference evidence="3" key="1">
    <citation type="submission" date="2018-06" db="EMBL/GenBank/DDBJ databases">
        <authorList>
            <person name="Zhirakovskaya E."/>
        </authorList>
    </citation>
    <scope>NUCLEOTIDE SEQUENCE</scope>
</reference>
<feature type="region of interest" description="Disordered" evidence="1">
    <location>
        <begin position="220"/>
        <end position="254"/>
    </location>
</feature>